<proteinExistence type="predicted"/>
<evidence type="ECO:0000313" key="2">
    <source>
        <dbReference type="EMBL" id="MBT1696363.1"/>
    </source>
</evidence>
<accession>A0AAP2DHA0</accession>
<dbReference type="Pfam" id="PF02627">
    <property type="entry name" value="CMD"/>
    <property type="match status" value="1"/>
</dbReference>
<dbReference type="InterPro" id="IPR004675">
    <property type="entry name" value="AhpD_core"/>
</dbReference>
<dbReference type="AlphaFoldDB" id="A0AAP2DHA0"/>
<dbReference type="Proteomes" id="UP001319200">
    <property type="component" value="Unassembled WGS sequence"/>
</dbReference>
<dbReference type="PANTHER" id="PTHR34846:SF10">
    <property type="entry name" value="CYTOPLASMIC PROTEIN"/>
    <property type="match status" value="1"/>
</dbReference>
<dbReference type="InterPro" id="IPR029032">
    <property type="entry name" value="AhpD-like"/>
</dbReference>
<dbReference type="SUPFAM" id="SSF69118">
    <property type="entry name" value="AhpD-like"/>
    <property type="match status" value="1"/>
</dbReference>
<dbReference type="GO" id="GO:0051920">
    <property type="term" value="F:peroxiredoxin activity"/>
    <property type="evidence" value="ECO:0007669"/>
    <property type="project" value="InterPro"/>
</dbReference>
<organism evidence="2 3">
    <name type="scientific">Chryseosolibacter histidini</name>
    <dbReference type="NCBI Taxonomy" id="2782349"/>
    <lineage>
        <taxon>Bacteria</taxon>
        <taxon>Pseudomonadati</taxon>
        <taxon>Bacteroidota</taxon>
        <taxon>Cytophagia</taxon>
        <taxon>Cytophagales</taxon>
        <taxon>Chryseotaleaceae</taxon>
        <taxon>Chryseosolibacter</taxon>
    </lineage>
</organism>
<dbReference type="PANTHER" id="PTHR34846">
    <property type="entry name" value="4-CARBOXYMUCONOLACTONE DECARBOXYLASE FAMILY PROTEIN (AFU_ORTHOLOGUE AFUA_6G11590)"/>
    <property type="match status" value="1"/>
</dbReference>
<dbReference type="NCBIfam" id="TIGR00778">
    <property type="entry name" value="ahpD_dom"/>
    <property type="match status" value="1"/>
</dbReference>
<reference evidence="2 3" key="1">
    <citation type="submission" date="2021-05" db="EMBL/GenBank/DDBJ databases">
        <title>A Polyphasic approach of four new species of the genus Ohtaekwangia: Ohtaekwangia histidinii sp. nov., Ohtaekwangia cretensis sp. nov., Ohtaekwangia indiensis sp. nov., Ohtaekwangia reichenbachii sp. nov. from diverse environment.</title>
        <authorList>
            <person name="Octaviana S."/>
        </authorList>
    </citation>
    <scope>NUCLEOTIDE SEQUENCE [LARGE SCALE GENOMIC DNA]</scope>
    <source>
        <strain evidence="2 3">PWU4</strain>
    </source>
</reference>
<feature type="domain" description="Carboxymuconolactone decarboxylase-like" evidence="1">
    <location>
        <begin position="13"/>
        <end position="92"/>
    </location>
</feature>
<dbReference type="EMBL" id="JAHESF010000004">
    <property type="protein sequence ID" value="MBT1696363.1"/>
    <property type="molecule type" value="Genomic_DNA"/>
</dbReference>
<keyword evidence="3" id="KW-1185">Reference proteome</keyword>
<evidence type="ECO:0000259" key="1">
    <source>
        <dbReference type="Pfam" id="PF02627"/>
    </source>
</evidence>
<gene>
    <name evidence="2" type="ORF">KK083_05720</name>
</gene>
<dbReference type="InterPro" id="IPR003779">
    <property type="entry name" value="CMD-like"/>
</dbReference>
<sequence>MERISYKEMPNGFYEALNTVQKYVDHSGLDYSLLELVRMRVSQINSCAYCLDMHLKEGVQAGDTALRLLSVSAWRETTYYSPKEQAALEFAERLTRMREEEHSDNIHEELLKHFTKQEIAHLTLAIIQINAWNRMVRSFGSVAGNHKVKAVAAAI</sequence>
<comment type="caution">
    <text evidence="2">The sequence shown here is derived from an EMBL/GenBank/DDBJ whole genome shotgun (WGS) entry which is preliminary data.</text>
</comment>
<protein>
    <submittedName>
        <fullName evidence="2">Carboxymuconolactone decarboxylase family protein</fullName>
    </submittedName>
</protein>
<name>A0AAP2DHA0_9BACT</name>
<evidence type="ECO:0000313" key="3">
    <source>
        <dbReference type="Proteomes" id="UP001319200"/>
    </source>
</evidence>
<dbReference type="RefSeq" id="WP_254161621.1">
    <property type="nucleotide sequence ID" value="NZ_JAHESF010000004.1"/>
</dbReference>
<dbReference type="Gene3D" id="1.20.1290.10">
    <property type="entry name" value="AhpD-like"/>
    <property type="match status" value="1"/>
</dbReference>